<keyword evidence="3 5" id="KW-0326">Glycosidase</keyword>
<evidence type="ECO:0000256" key="2">
    <source>
        <dbReference type="ARBA" id="ARBA00022801"/>
    </source>
</evidence>
<keyword evidence="6" id="KW-0732">Signal</keyword>
<evidence type="ECO:0000256" key="4">
    <source>
        <dbReference type="RuleBase" id="RU004335"/>
    </source>
</evidence>
<dbReference type="InterPro" id="IPR017853">
    <property type="entry name" value="GH"/>
</dbReference>
<dbReference type="EMBL" id="JBBWWR010000002">
    <property type="protein sequence ID" value="KAK8970261.1"/>
    <property type="molecule type" value="Genomic_DNA"/>
</dbReference>
<protein>
    <recommendedName>
        <fullName evidence="9">Glucan endo-1,3-beta-D-glucosidase</fullName>
    </recommendedName>
</protein>
<accession>A0ABR2N1Q2</accession>
<gene>
    <name evidence="7" type="ORF">KSP40_PGU004063</name>
</gene>
<sequence length="342" mass="36409">MEGRGLLRLPFAAAVPFLFALFAVFDQGEGGIGVNYGLKGNNLPSPATAISLCKSRNITKLRLFDPNPGPLNALRNSGIGVILGSLNEDLQKFAGDPSAAASWVEANIVPYADTVDFNYIDIGNELVPGESASYVLPAMCNVAAAIRAAGLSIPVTTAVSTMVLGTSYPPSQGAFSGETSQVMGPIVSFLASTSTPLLINIYPFFAYSGDPENVSLDYSLFTTNDAVVRDDNLGYSNLFDAMVDSVYSALERVGGSEVSLVVSETGWPSAGGANGATIDNARIYNNNLVKHVNSKVGTPKRPGKELEVYMFAMFNENLKPAGIERNFGMFYPDMTEVYPMDF</sequence>
<dbReference type="PANTHER" id="PTHR32227">
    <property type="entry name" value="GLUCAN ENDO-1,3-BETA-GLUCOSIDASE BG1-RELATED-RELATED"/>
    <property type="match status" value="1"/>
</dbReference>
<comment type="similarity">
    <text evidence="1 4">Belongs to the glycosyl hydrolase 17 family.</text>
</comment>
<feature type="signal peptide" evidence="6">
    <location>
        <begin position="1"/>
        <end position="30"/>
    </location>
</feature>
<comment type="caution">
    <text evidence="7">The sequence shown here is derived from an EMBL/GenBank/DDBJ whole genome shotgun (WGS) entry which is preliminary data.</text>
</comment>
<evidence type="ECO:0000256" key="5">
    <source>
        <dbReference type="RuleBase" id="RU004336"/>
    </source>
</evidence>
<dbReference type="Gene3D" id="3.20.20.80">
    <property type="entry name" value="Glycosidases"/>
    <property type="match status" value="1"/>
</dbReference>
<dbReference type="Proteomes" id="UP001412067">
    <property type="component" value="Unassembled WGS sequence"/>
</dbReference>
<proteinExistence type="inferred from homology"/>
<evidence type="ECO:0000256" key="3">
    <source>
        <dbReference type="ARBA" id="ARBA00023295"/>
    </source>
</evidence>
<dbReference type="InterPro" id="IPR000490">
    <property type="entry name" value="Glyco_hydro_17"/>
</dbReference>
<evidence type="ECO:0000313" key="8">
    <source>
        <dbReference type="Proteomes" id="UP001412067"/>
    </source>
</evidence>
<evidence type="ECO:0000256" key="1">
    <source>
        <dbReference type="ARBA" id="ARBA00008773"/>
    </source>
</evidence>
<keyword evidence="2 5" id="KW-0378">Hydrolase</keyword>
<organism evidence="7 8">
    <name type="scientific">Platanthera guangdongensis</name>
    <dbReference type="NCBI Taxonomy" id="2320717"/>
    <lineage>
        <taxon>Eukaryota</taxon>
        <taxon>Viridiplantae</taxon>
        <taxon>Streptophyta</taxon>
        <taxon>Embryophyta</taxon>
        <taxon>Tracheophyta</taxon>
        <taxon>Spermatophyta</taxon>
        <taxon>Magnoliopsida</taxon>
        <taxon>Liliopsida</taxon>
        <taxon>Asparagales</taxon>
        <taxon>Orchidaceae</taxon>
        <taxon>Orchidoideae</taxon>
        <taxon>Orchideae</taxon>
        <taxon>Orchidinae</taxon>
        <taxon>Platanthera</taxon>
    </lineage>
</organism>
<evidence type="ECO:0000313" key="7">
    <source>
        <dbReference type="EMBL" id="KAK8970261.1"/>
    </source>
</evidence>
<name>A0ABR2N1Q2_9ASPA</name>
<reference evidence="7 8" key="1">
    <citation type="journal article" date="2022" name="Nat. Plants">
        <title>Genomes of leafy and leafless Platanthera orchids illuminate the evolution of mycoheterotrophy.</title>
        <authorList>
            <person name="Li M.H."/>
            <person name="Liu K.W."/>
            <person name="Li Z."/>
            <person name="Lu H.C."/>
            <person name="Ye Q.L."/>
            <person name="Zhang D."/>
            <person name="Wang J.Y."/>
            <person name="Li Y.F."/>
            <person name="Zhong Z.M."/>
            <person name="Liu X."/>
            <person name="Yu X."/>
            <person name="Liu D.K."/>
            <person name="Tu X.D."/>
            <person name="Liu B."/>
            <person name="Hao Y."/>
            <person name="Liao X.Y."/>
            <person name="Jiang Y.T."/>
            <person name="Sun W.H."/>
            <person name="Chen J."/>
            <person name="Chen Y.Q."/>
            <person name="Ai Y."/>
            <person name="Zhai J.W."/>
            <person name="Wu S.S."/>
            <person name="Zhou Z."/>
            <person name="Hsiao Y.Y."/>
            <person name="Wu W.L."/>
            <person name="Chen Y.Y."/>
            <person name="Lin Y.F."/>
            <person name="Hsu J.L."/>
            <person name="Li C.Y."/>
            <person name="Wang Z.W."/>
            <person name="Zhao X."/>
            <person name="Zhong W.Y."/>
            <person name="Ma X.K."/>
            <person name="Ma L."/>
            <person name="Huang J."/>
            <person name="Chen G.Z."/>
            <person name="Huang M.Z."/>
            <person name="Huang L."/>
            <person name="Peng D.H."/>
            <person name="Luo Y.B."/>
            <person name="Zou S.Q."/>
            <person name="Chen S.P."/>
            <person name="Lan S."/>
            <person name="Tsai W.C."/>
            <person name="Van de Peer Y."/>
            <person name="Liu Z.J."/>
        </authorList>
    </citation>
    <scope>NUCLEOTIDE SEQUENCE [LARGE SCALE GENOMIC DNA]</scope>
    <source>
        <strain evidence="7">Lor288</strain>
    </source>
</reference>
<evidence type="ECO:0000256" key="6">
    <source>
        <dbReference type="SAM" id="SignalP"/>
    </source>
</evidence>
<feature type="chain" id="PRO_5047285945" description="Glucan endo-1,3-beta-D-glucosidase" evidence="6">
    <location>
        <begin position="31"/>
        <end position="342"/>
    </location>
</feature>
<dbReference type="InterPro" id="IPR044965">
    <property type="entry name" value="Glyco_hydro_17_plant"/>
</dbReference>
<dbReference type="Pfam" id="PF00332">
    <property type="entry name" value="Glyco_hydro_17"/>
    <property type="match status" value="1"/>
</dbReference>
<dbReference type="PROSITE" id="PS00587">
    <property type="entry name" value="GLYCOSYL_HYDROL_F17"/>
    <property type="match status" value="1"/>
</dbReference>
<keyword evidence="8" id="KW-1185">Reference proteome</keyword>
<dbReference type="SUPFAM" id="SSF51445">
    <property type="entry name" value="(Trans)glycosidases"/>
    <property type="match status" value="1"/>
</dbReference>
<evidence type="ECO:0008006" key="9">
    <source>
        <dbReference type="Google" id="ProtNLM"/>
    </source>
</evidence>